<proteinExistence type="predicted"/>
<accession>A0ABR2Z7K8</accession>
<protein>
    <submittedName>
        <fullName evidence="1">Uncharacterized protein</fullName>
    </submittedName>
</protein>
<name>A0ABR2Z7K8_9AGAR</name>
<organism evidence="1 2">
    <name type="scientific">Marasmius tenuissimus</name>
    <dbReference type="NCBI Taxonomy" id="585030"/>
    <lineage>
        <taxon>Eukaryota</taxon>
        <taxon>Fungi</taxon>
        <taxon>Dikarya</taxon>
        <taxon>Basidiomycota</taxon>
        <taxon>Agaricomycotina</taxon>
        <taxon>Agaricomycetes</taxon>
        <taxon>Agaricomycetidae</taxon>
        <taxon>Agaricales</taxon>
        <taxon>Marasmiineae</taxon>
        <taxon>Marasmiaceae</taxon>
        <taxon>Marasmius</taxon>
    </lineage>
</organism>
<feature type="non-terminal residue" evidence="1">
    <location>
        <position position="1"/>
    </location>
</feature>
<evidence type="ECO:0000313" key="2">
    <source>
        <dbReference type="Proteomes" id="UP001437256"/>
    </source>
</evidence>
<gene>
    <name evidence="1" type="ORF">AAF712_016465</name>
</gene>
<sequence length="63" mass="7073">YKQRNKITAALRARADAITKAITNYNSAASKLNPPRENIDWAQIVEIVSLADFDLLKNTDIDI</sequence>
<dbReference type="Proteomes" id="UP001437256">
    <property type="component" value="Unassembled WGS sequence"/>
</dbReference>
<dbReference type="EMBL" id="JBBXMP010000812">
    <property type="protein sequence ID" value="KAL0056924.1"/>
    <property type="molecule type" value="Genomic_DNA"/>
</dbReference>
<evidence type="ECO:0000313" key="1">
    <source>
        <dbReference type="EMBL" id="KAL0056924.1"/>
    </source>
</evidence>
<reference evidence="1 2" key="1">
    <citation type="submission" date="2024-05" db="EMBL/GenBank/DDBJ databases">
        <title>A draft genome resource for the thread blight pathogen Marasmius tenuissimus strain MS-2.</title>
        <authorList>
            <person name="Yulfo-Soto G.E."/>
            <person name="Baruah I.K."/>
            <person name="Amoako-Attah I."/>
            <person name="Bukari Y."/>
            <person name="Meinhardt L.W."/>
            <person name="Bailey B.A."/>
            <person name="Cohen S.P."/>
        </authorList>
    </citation>
    <scope>NUCLEOTIDE SEQUENCE [LARGE SCALE GENOMIC DNA]</scope>
    <source>
        <strain evidence="1 2">MS-2</strain>
    </source>
</reference>
<comment type="caution">
    <text evidence="1">The sequence shown here is derived from an EMBL/GenBank/DDBJ whole genome shotgun (WGS) entry which is preliminary data.</text>
</comment>
<keyword evidence="2" id="KW-1185">Reference proteome</keyword>